<keyword evidence="4" id="KW-0418">Kinase</keyword>
<evidence type="ECO:0000256" key="4">
    <source>
        <dbReference type="ARBA" id="ARBA00022777"/>
    </source>
</evidence>
<sequence>LVQSNRSNLPHIVVKKMIDLSDNLHMARLCLRELTILKKMNHENIARLLTTYTLDPNETSLCTVYHITEFCGKSLRQVIEQNDRIQMRDVKLLITQLLRACKYLNSASVIYRDLKPDNIYCDDKGKLKLLEFGLARVIDRDQNMTNDRGEYSYMAIEMMREWTGQYDEKVDIWSVGAILCELLTGEAVFGEHGRHSLDMQIKKCGPIDDNVLDMIGNDYMRQLLREESRRATRIDFIQYLMDEGREWLKPEILRDRDDLSSFIDLTLQFNPNRRMTVDEALSHPFLAAIYDSTRNDNAQSAVPAEPPLPEDEREALRECKRRIWEEI</sequence>
<dbReference type="Pfam" id="PF00069">
    <property type="entry name" value="Pkinase"/>
    <property type="match status" value="1"/>
</dbReference>
<dbReference type="InterPro" id="IPR050117">
    <property type="entry name" value="MAPK"/>
</dbReference>
<dbReference type="AlphaFoldDB" id="A0AAV5VTT9"/>
<gene>
    <name evidence="7" type="ORF">PFISCL1PPCAC_14404</name>
</gene>
<dbReference type="InterPro" id="IPR011009">
    <property type="entry name" value="Kinase-like_dom_sf"/>
</dbReference>
<dbReference type="SMART" id="SM00220">
    <property type="entry name" value="S_TKc"/>
    <property type="match status" value="1"/>
</dbReference>
<dbReference type="Gene3D" id="1.10.510.10">
    <property type="entry name" value="Transferase(Phosphotransferase) domain 1"/>
    <property type="match status" value="1"/>
</dbReference>
<keyword evidence="2" id="KW-0808">Transferase</keyword>
<dbReference type="PROSITE" id="PS00108">
    <property type="entry name" value="PROTEIN_KINASE_ST"/>
    <property type="match status" value="1"/>
</dbReference>
<dbReference type="GO" id="GO:0004674">
    <property type="term" value="F:protein serine/threonine kinase activity"/>
    <property type="evidence" value="ECO:0007669"/>
    <property type="project" value="UniProtKB-KW"/>
</dbReference>
<feature type="domain" description="Protein kinase" evidence="6">
    <location>
        <begin position="1"/>
        <end position="286"/>
    </location>
</feature>
<dbReference type="Proteomes" id="UP001432322">
    <property type="component" value="Unassembled WGS sequence"/>
</dbReference>
<keyword evidence="1" id="KW-0723">Serine/threonine-protein kinase</keyword>
<dbReference type="Gene3D" id="3.30.200.20">
    <property type="entry name" value="Phosphorylase Kinase, domain 1"/>
    <property type="match status" value="1"/>
</dbReference>
<dbReference type="GO" id="GO:0005524">
    <property type="term" value="F:ATP binding"/>
    <property type="evidence" value="ECO:0007669"/>
    <property type="project" value="UniProtKB-KW"/>
</dbReference>
<keyword evidence="3" id="KW-0547">Nucleotide-binding</keyword>
<evidence type="ECO:0000256" key="1">
    <source>
        <dbReference type="ARBA" id="ARBA00022527"/>
    </source>
</evidence>
<evidence type="ECO:0000259" key="6">
    <source>
        <dbReference type="PROSITE" id="PS50011"/>
    </source>
</evidence>
<evidence type="ECO:0000256" key="5">
    <source>
        <dbReference type="ARBA" id="ARBA00022840"/>
    </source>
</evidence>
<evidence type="ECO:0000256" key="2">
    <source>
        <dbReference type="ARBA" id="ARBA00022679"/>
    </source>
</evidence>
<dbReference type="InterPro" id="IPR000719">
    <property type="entry name" value="Prot_kinase_dom"/>
</dbReference>
<dbReference type="FunFam" id="1.10.510.10:FF:000624">
    <property type="entry name" value="Mitogen-activated protein kinase"/>
    <property type="match status" value="1"/>
</dbReference>
<dbReference type="EMBL" id="BTSY01000004">
    <property type="protein sequence ID" value="GMT23107.1"/>
    <property type="molecule type" value="Genomic_DNA"/>
</dbReference>
<dbReference type="InterPro" id="IPR008271">
    <property type="entry name" value="Ser/Thr_kinase_AS"/>
</dbReference>
<evidence type="ECO:0000256" key="3">
    <source>
        <dbReference type="ARBA" id="ARBA00022741"/>
    </source>
</evidence>
<evidence type="ECO:0000313" key="8">
    <source>
        <dbReference type="Proteomes" id="UP001432322"/>
    </source>
</evidence>
<organism evidence="7 8">
    <name type="scientific">Pristionchus fissidentatus</name>
    <dbReference type="NCBI Taxonomy" id="1538716"/>
    <lineage>
        <taxon>Eukaryota</taxon>
        <taxon>Metazoa</taxon>
        <taxon>Ecdysozoa</taxon>
        <taxon>Nematoda</taxon>
        <taxon>Chromadorea</taxon>
        <taxon>Rhabditida</taxon>
        <taxon>Rhabditina</taxon>
        <taxon>Diplogasteromorpha</taxon>
        <taxon>Diplogasteroidea</taxon>
        <taxon>Neodiplogasteridae</taxon>
        <taxon>Pristionchus</taxon>
    </lineage>
</organism>
<feature type="non-terminal residue" evidence="7">
    <location>
        <position position="327"/>
    </location>
</feature>
<proteinExistence type="predicted"/>
<evidence type="ECO:0000313" key="7">
    <source>
        <dbReference type="EMBL" id="GMT23107.1"/>
    </source>
</evidence>
<protein>
    <recommendedName>
        <fullName evidence="6">Protein kinase domain-containing protein</fullName>
    </recommendedName>
</protein>
<name>A0AAV5VTT9_9BILA</name>
<reference evidence="7" key="1">
    <citation type="submission" date="2023-10" db="EMBL/GenBank/DDBJ databases">
        <title>Genome assembly of Pristionchus species.</title>
        <authorList>
            <person name="Yoshida K."/>
            <person name="Sommer R.J."/>
        </authorList>
    </citation>
    <scope>NUCLEOTIDE SEQUENCE</scope>
    <source>
        <strain evidence="7">RS5133</strain>
    </source>
</reference>
<dbReference type="SUPFAM" id="SSF56112">
    <property type="entry name" value="Protein kinase-like (PK-like)"/>
    <property type="match status" value="1"/>
</dbReference>
<comment type="caution">
    <text evidence="7">The sequence shown here is derived from an EMBL/GenBank/DDBJ whole genome shotgun (WGS) entry which is preliminary data.</text>
</comment>
<accession>A0AAV5VTT9</accession>
<dbReference type="PROSITE" id="PS50011">
    <property type="entry name" value="PROTEIN_KINASE_DOM"/>
    <property type="match status" value="1"/>
</dbReference>
<dbReference type="PANTHER" id="PTHR24055">
    <property type="entry name" value="MITOGEN-ACTIVATED PROTEIN KINASE"/>
    <property type="match status" value="1"/>
</dbReference>
<keyword evidence="5" id="KW-0067">ATP-binding</keyword>
<feature type="non-terminal residue" evidence="7">
    <location>
        <position position="1"/>
    </location>
</feature>
<keyword evidence="8" id="KW-1185">Reference proteome</keyword>